<proteinExistence type="predicted"/>
<evidence type="ECO:0000259" key="1">
    <source>
        <dbReference type="Pfam" id="PF24034"/>
    </source>
</evidence>
<dbReference type="SUPFAM" id="SSF46785">
    <property type="entry name" value="Winged helix' DNA-binding domain"/>
    <property type="match status" value="1"/>
</dbReference>
<dbReference type="InterPro" id="IPR055767">
    <property type="entry name" value="DUF7343"/>
</dbReference>
<accession>X0XGK8</accession>
<comment type="caution">
    <text evidence="2">The sequence shown here is derived from an EMBL/GenBank/DDBJ whole genome shotgun (WGS) entry which is preliminary data.</text>
</comment>
<dbReference type="Gene3D" id="1.10.10.10">
    <property type="entry name" value="Winged helix-like DNA-binding domain superfamily/Winged helix DNA-binding domain"/>
    <property type="match status" value="1"/>
</dbReference>
<feature type="domain" description="DUF7343" evidence="1">
    <location>
        <begin position="1"/>
        <end position="42"/>
    </location>
</feature>
<dbReference type="InterPro" id="IPR036390">
    <property type="entry name" value="WH_DNA-bd_sf"/>
</dbReference>
<organism evidence="2">
    <name type="scientific">marine sediment metagenome</name>
    <dbReference type="NCBI Taxonomy" id="412755"/>
    <lineage>
        <taxon>unclassified sequences</taxon>
        <taxon>metagenomes</taxon>
        <taxon>ecological metagenomes</taxon>
    </lineage>
</organism>
<reference evidence="2" key="1">
    <citation type="journal article" date="2014" name="Front. Microbiol.">
        <title>High frequency of phylogenetically diverse reductive dehalogenase-homologous genes in deep subseafloor sedimentary metagenomes.</title>
        <authorList>
            <person name="Kawai M."/>
            <person name="Futagami T."/>
            <person name="Toyoda A."/>
            <person name="Takaki Y."/>
            <person name="Nishi S."/>
            <person name="Hori S."/>
            <person name="Arai W."/>
            <person name="Tsubouchi T."/>
            <person name="Morono Y."/>
            <person name="Uchiyama I."/>
            <person name="Ito T."/>
            <person name="Fujiyama A."/>
            <person name="Inagaki F."/>
            <person name="Takami H."/>
        </authorList>
    </citation>
    <scope>NUCLEOTIDE SEQUENCE</scope>
    <source>
        <strain evidence="2">Expedition CK06-06</strain>
    </source>
</reference>
<protein>
    <recommendedName>
        <fullName evidence="1">DUF7343 domain-containing protein</fullName>
    </recommendedName>
</protein>
<dbReference type="InterPro" id="IPR036388">
    <property type="entry name" value="WH-like_DNA-bd_sf"/>
</dbReference>
<dbReference type="Pfam" id="PF24034">
    <property type="entry name" value="DUF7343"/>
    <property type="match status" value="1"/>
</dbReference>
<evidence type="ECO:0000313" key="2">
    <source>
        <dbReference type="EMBL" id="GAG42324.1"/>
    </source>
</evidence>
<name>X0XGK8_9ZZZZ</name>
<dbReference type="AlphaFoldDB" id="X0XGK8"/>
<feature type="non-terminal residue" evidence="2">
    <location>
        <position position="1"/>
    </location>
</feature>
<sequence>TQVEIEKELDIPKAAVSRNVHSLEIKGLIEIEKIGMSNLIRLKKP</sequence>
<gene>
    <name evidence="2" type="ORF">S01H1_85710</name>
</gene>
<dbReference type="EMBL" id="BARS01058979">
    <property type="protein sequence ID" value="GAG42324.1"/>
    <property type="molecule type" value="Genomic_DNA"/>
</dbReference>